<evidence type="ECO:0000256" key="6">
    <source>
        <dbReference type="SAM" id="MobiDB-lite"/>
    </source>
</evidence>
<dbReference type="OrthoDB" id="434972at2759"/>
<gene>
    <name evidence="8" type="ORF">P875_00117507</name>
</gene>
<comment type="caution">
    <text evidence="8">The sequence shown here is derived from an EMBL/GenBank/DDBJ whole genome shotgun (WGS) entry which is preliminary data.</text>
</comment>
<dbReference type="PANTHER" id="PTHR37534">
    <property type="entry name" value="TRANSCRIPTIONAL ACTIVATOR PROTEIN UGA3"/>
    <property type="match status" value="1"/>
</dbReference>
<dbReference type="STRING" id="1403190.A0A0F0IIY4"/>
<dbReference type="GO" id="GO:0000981">
    <property type="term" value="F:DNA-binding transcription factor activity, RNA polymerase II-specific"/>
    <property type="evidence" value="ECO:0007669"/>
    <property type="project" value="InterPro"/>
</dbReference>
<evidence type="ECO:0000256" key="3">
    <source>
        <dbReference type="ARBA" id="ARBA00023125"/>
    </source>
</evidence>
<dbReference type="InterPro" id="IPR001138">
    <property type="entry name" value="Zn2Cys6_DnaBD"/>
</dbReference>
<name>A0A0F0IIY4_ASPPU</name>
<evidence type="ECO:0000313" key="8">
    <source>
        <dbReference type="EMBL" id="KJK67126.1"/>
    </source>
</evidence>
<dbReference type="GO" id="GO:0003677">
    <property type="term" value="F:DNA binding"/>
    <property type="evidence" value="ECO:0007669"/>
    <property type="project" value="UniProtKB-KW"/>
</dbReference>
<evidence type="ECO:0000313" key="9">
    <source>
        <dbReference type="Proteomes" id="UP000033540"/>
    </source>
</evidence>
<feature type="domain" description="Zn(2)-C6 fungal-type" evidence="7">
    <location>
        <begin position="82"/>
        <end position="106"/>
    </location>
</feature>
<dbReference type="InterPro" id="IPR021858">
    <property type="entry name" value="Fun_TF"/>
</dbReference>
<keyword evidence="3" id="KW-0238">DNA-binding</keyword>
<keyword evidence="5" id="KW-0539">Nucleus</keyword>
<evidence type="ECO:0000256" key="1">
    <source>
        <dbReference type="ARBA" id="ARBA00004123"/>
    </source>
</evidence>
<organism evidence="8 9">
    <name type="scientific">Aspergillus parasiticus (strain ATCC 56775 / NRRL 5862 / SRRC 143 / SU-1)</name>
    <dbReference type="NCBI Taxonomy" id="1403190"/>
    <lineage>
        <taxon>Eukaryota</taxon>
        <taxon>Fungi</taxon>
        <taxon>Dikarya</taxon>
        <taxon>Ascomycota</taxon>
        <taxon>Pezizomycotina</taxon>
        <taxon>Eurotiomycetes</taxon>
        <taxon>Eurotiomycetidae</taxon>
        <taxon>Eurotiales</taxon>
        <taxon>Aspergillaceae</taxon>
        <taxon>Aspergillus</taxon>
        <taxon>Aspergillus subgen. Circumdati</taxon>
    </lineage>
</organism>
<dbReference type="Gene3D" id="4.10.240.10">
    <property type="entry name" value="Zn(2)-C6 fungal-type DNA-binding domain"/>
    <property type="match status" value="1"/>
</dbReference>
<reference evidence="8 9" key="1">
    <citation type="submission" date="2015-02" db="EMBL/GenBank/DDBJ databases">
        <title>Draft genome sequence of Aspergillus parasiticus SU-1.</title>
        <authorList>
            <person name="Yu J."/>
            <person name="Fedorova N."/>
            <person name="Yin Y."/>
            <person name="Losada L."/>
            <person name="Zafar N."/>
            <person name="Taujale R."/>
            <person name="Ehrlich K.C."/>
            <person name="Bhatnagar D."/>
            <person name="Cleveland T.E."/>
            <person name="Bennett J.W."/>
            <person name="Nierman W.C."/>
        </authorList>
    </citation>
    <scope>NUCLEOTIDE SEQUENCE [LARGE SCALE GENOMIC DNA]</scope>
    <source>
        <strain evidence="9">ATCC 56775 / NRRL 5862 / SRRC 143 / SU-1</strain>
    </source>
</reference>
<feature type="region of interest" description="Disordered" evidence="6">
    <location>
        <begin position="110"/>
        <end position="142"/>
    </location>
</feature>
<keyword evidence="4" id="KW-0804">Transcription</keyword>
<proteinExistence type="predicted"/>
<dbReference type="EMBL" id="JZEE01000200">
    <property type="protein sequence ID" value="KJK67126.1"/>
    <property type="molecule type" value="Genomic_DNA"/>
</dbReference>
<dbReference type="PANTHER" id="PTHR37534:SF46">
    <property type="entry name" value="ZN(II)2CYS6 TRANSCRIPTION FACTOR (EUROFUNG)"/>
    <property type="match status" value="1"/>
</dbReference>
<dbReference type="GO" id="GO:0009893">
    <property type="term" value="P:positive regulation of metabolic process"/>
    <property type="evidence" value="ECO:0007669"/>
    <property type="project" value="UniProtKB-ARBA"/>
</dbReference>
<sequence length="545" mass="59752">MDMLLSWLHYCRHEFHWSCMRAMRKDCTNSAVTGAPPVPAAPPIDVLERPDHAVVACPVRRGKTTDAKRQLQHISAVINFSRKKKCDEIHPRCSDCRRLNLPCQWKASPSFPSSTDPSLPPSSESSLSLATPDPISPSDPAVDDPIGSLSPWLAVEEIIMPVASPCGSANPYLHNDEERSLFNHYLHIVARSLSRSGDPDGNPFLSILLPMAASSDTVTSVILGLSGCHWKRVYPGIWNRALARQGKALAQVKQLLSTAGGQSTLEACTTVLLLCLTELCDGGSHAWEWHLKAASALLASVGDQSLEGTSEGKFCLQLFRYLDSMSTISRCKPPLLREGAKLTDLTADKSICSFSSAPVDAVSGMAPALLELLGMVNLLAAHRSRRVDDLSELGFRTAASHVQSQLDSWRADYNSTAVTDHETDQVTTAFEWAVRLRLHQVVDGYDPHHEMVETAVSPILNAVMTIPYGSPVEGCLLFPLVIAGASSIDVERQMLVKERLMVMENTLGFGHISHARQLLETVWADEADRNWARVRYSLFPGMVFV</sequence>
<dbReference type="Pfam" id="PF11951">
    <property type="entry name" value="Fungal_trans_2"/>
    <property type="match status" value="1"/>
</dbReference>
<comment type="subcellular location">
    <subcellularLocation>
        <location evidence="1">Nucleus</location>
    </subcellularLocation>
</comment>
<evidence type="ECO:0000259" key="7">
    <source>
        <dbReference type="Pfam" id="PF00172"/>
    </source>
</evidence>
<feature type="compositionally biased region" description="Low complexity" evidence="6">
    <location>
        <begin position="110"/>
        <end position="129"/>
    </location>
</feature>
<evidence type="ECO:0000256" key="4">
    <source>
        <dbReference type="ARBA" id="ARBA00023163"/>
    </source>
</evidence>
<dbReference type="SUPFAM" id="SSF57701">
    <property type="entry name" value="Zn2/Cys6 DNA-binding domain"/>
    <property type="match status" value="1"/>
</dbReference>
<dbReference type="GO" id="GO:0005634">
    <property type="term" value="C:nucleus"/>
    <property type="evidence" value="ECO:0007669"/>
    <property type="project" value="UniProtKB-SubCell"/>
</dbReference>
<dbReference type="InterPro" id="IPR036864">
    <property type="entry name" value="Zn2-C6_fun-type_DNA-bd_sf"/>
</dbReference>
<dbReference type="CDD" id="cd00067">
    <property type="entry name" value="GAL4"/>
    <property type="match status" value="1"/>
</dbReference>
<evidence type="ECO:0000256" key="5">
    <source>
        <dbReference type="ARBA" id="ARBA00023242"/>
    </source>
</evidence>
<dbReference type="Pfam" id="PF00172">
    <property type="entry name" value="Zn_clus"/>
    <property type="match status" value="1"/>
</dbReference>
<dbReference type="Proteomes" id="UP000033540">
    <property type="component" value="Unassembled WGS sequence"/>
</dbReference>
<dbReference type="AlphaFoldDB" id="A0A0F0IIY4"/>
<accession>A0A0F0IIY4</accession>
<keyword evidence="2" id="KW-0805">Transcription regulation</keyword>
<evidence type="ECO:0000256" key="2">
    <source>
        <dbReference type="ARBA" id="ARBA00023015"/>
    </source>
</evidence>
<dbReference type="GO" id="GO:0008270">
    <property type="term" value="F:zinc ion binding"/>
    <property type="evidence" value="ECO:0007669"/>
    <property type="project" value="InterPro"/>
</dbReference>
<protein>
    <submittedName>
        <fullName evidence="8">Specific transcription factor domain protein</fullName>
    </submittedName>
</protein>